<evidence type="ECO:0000313" key="3">
    <source>
        <dbReference type="Proteomes" id="UP000236740"/>
    </source>
</evidence>
<reference evidence="1 4" key="2">
    <citation type="journal article" date="2019" name="Nat. Commun.">
        <title>A new type of DNA phosphorothioation-based antiviral system in archaea.</title>
        <authorList>
            <person name="Xiong L."/>
            <person name="Liu S."/>
            <person name="Chen S."/>
            <person name="Xiao Y."/>
            <person name="Zhu B."/>
            <person name="Gao Y."/>
            <person name="Zhang Y."/>
            <person name="Chen B."/>
            <person name="Luo J."/>
            <person name="Deng Z."/>
            <person name="Chen X."/>
            <person name="Wang L."/>
            <person name="Chen S."/>
        </authorList>
    </citation>
    <scope>NUCLEOTIDE SEQUENCE [LARGE SCALE GENOMIC DNA]</scope>
    <source>
        <strain evidence="1 4">CGMCC 1.10331</strain>
    </source>
</reference>
<proteinExistence type="predicted"/>
<name>A0A1H5ZGV5_9EURY</name>
<evidence type="ECO:0000313" key="2">
    <source>
        <dbReference type="EMBL" id="SEG35491.1"/>
    </source>
</evidence>
<dbReference type="GeneID" id="39858578"/>
<dbReference type="Proteomes" id="UP000236740">
    <property type="component" value="Unassembled WGS sequence"/>
</dbReference>
<protein>
    <submittedName>
        <fullName evidence="2">Uncharacterized protein</fullName>
    </submittedName>
</protein>
<organism evidence="2 3">
    <name type="scientific">Halobellus limi</name>
    <dbReference type="NCBI Taxonomy" id="699433"/>
    <lineage>
        <taxon>Archaea</taxon>
        <taxon>Methanobacteriati</taxon>
        <taxon>Methanobacteriota</taxon>
        <taxon>Stenosarchaea group</taxon>
        <taxon>Halobacteria</taxon>
        <taxon>Halobacteriales</taxon>
        <taxon>Haloferacaceae</taxon>
        <taxon>Halobellus</taxon>
    </lineage>
</organism>
<dbReference type="KEGG" id="hlm:DV707_10760"/>
<reference evidence="2 3" key="1">
    <citation type="submission" date="2016-10" db="EMBL/GenBank/DDBJ databases">
        <authorList>
            <person name="de Groot N.N."/>
        </authorList>
    </citation>
    <scope>NUCLEOTIDE SEQUENCE [LARGE SCALE GENOMIC DNA]</scope>
    <source>
        <strain evidence="2 3">CGMCC 1.10331</strain>
    </source>
</reference>
<evidence type="ECO:0000313" key="4">
    <source>
        <dbReference type="Proteomes" id="UP000296733"/>
    </source>
</evidence>
<dbReference type="EMBL" id="CP031311">
    <property type="protein sequence ID" value="QCC48102.1"/>
    <property type="molecule type" value="Genomic_DNA"/>
</dbReference>
<sequence length="109" mass="12069">MALVSGFFIVPEVGAGTEDDPQRPKYVDDSRVVKWYGGEAISHATGDYHAVRVFVDDADDVALDQLEQQSDAFRIYPAAVENALNATNMLPVDISARDWALMFSKFLTE</sequence>
<dbReference type="Proteomes" id="UP000296733">
    <property type="component" value="Chromosome"/>
</dbReference>
<evidence type="ECO:0000313" key="1">
    <source>
        <dbReference type="EMBL" id="QCC48102.1"/>
    </source>
</evidence>
<keyword evidence="3" id="KW-1185">Reference proteome</keyword>
<dbReference type="RefSeq" id="WP_103991696.1">
    <property type="nucleotide sequence ID" value="NZ_CP031311.1"/>
</dbReference>
<gene>
    <name evidence="1" type="ORF">DV707_10760</name>
    <name evidence="2" type="ORF">SAMN04488133_1992</name>
</gene>
<dbReference type="AlphaFoldDB" id="A0A1H5ZGV5"/>
<dbReference type="EMBL" id="FNVN01000002">
    <property type="protein sequence ID" value="SEG35491.1"/>
    <property type="molecule type" value="Genomic_DNA"/>
</dbReference>
<accession>A0A1H5ZGV5</accession>